<dbReference type="EMBL" id="VORB01000002">
    <property type="protein sequence ID" value="TXC82059.1"/>
    <property type="molecule type" value="Genomic_DNA"/>
</dbReference>
<evidence type="ECO:0000256" key="5">
    <source>
        <dbReference type="ARBA" id="ARBA00022825"/>
    </source>
</evidence>
<dbReference type="PANTHER" id="PTHR43806">
    <property type="entry name" value="PEPTIDASE S8"/>
    <property type="match status" value="1"/>
</dbReference>
<keyword evidence="4" id="KW-0378">Hydrolase</keyword>
<evidence type="ECO:0000256" key="2">
    <source>
        <dbReference type="ARBA" id="ARBA00022670"/>
    </source>
</evidence>
<dbReference type="Gene3D" id="3.40.50.200">
    <property type="entry name" value="Peptidase S8/S53 domain"/>
    <property type="match status" value="1"/>
</dbReference>
<evidence type="ECO:0000256" key="1">
    <source>
        <dbReference type="ARBA" id="ARBA00011073"/>
    </source>
</evidence>
<comment type="similarity">
    <text evidence="1 6">Belongs to the peptidase S8 family.</text>
</comment>
<dbReference type="Pfam" id="PF00082">
    <property type="entry name" value="Peptidase_S8"/>
    <property type="match status" value="1"/>
</dbReference>
<reference evidence="8 9" key="1">
    <citation type="submission" date="2019-08" db="EMBL/GenBank/DDBJ databases">
        <title>Genome of Luteibaculum oceani JCM 18817.</title>
        <authorList>
            <person name="Bowman J.P."/>
        </authorList>
    </citation>
    <scope>NUCLEOTIDE SEQUENCE [LARGE SCALE GENOMIC DNA]</scope>
    <source>
        <strain evidence="8 9">JCM 18817</strain>
    </source>
</reference>
<evidence type="ECO:0000256" key="4">
    <source>
        <dbReference type="ARBA" id="ARBA00022801"/>
    </source>
</evidence>
<accession>A0A5C6VA41</accession>
<dbReference type="Proteomes" id="UP000321168">
    <property type="component" value="Unassembled WGS sequence"/>
</dbReference>
<comment type="caution">
    <text evidence="6">Lacks conserved residue(s) required for the propagation of feature annotation.</text>
</comment>
<keyword evidence="9" id="KW-1185">Reference proteome</keyword>
<dbReference type="AlphaFoldDB" id="A0A5C6VA41"/>
<dbReference type="NCBIfam" id="TIGR04183">
    <property type="entry name" value="Por_Secre_tail"/>
    <property type="match status" value="1"/>
</dbReference>
<dbReference type="InterPro" id="IPR000209">
    <property type="entry name" value="Peptidase_S8/S53_dom"/>
</dbReference>
<dbReference type="GO" id="GO:0004252">
    <property type="term" value="F:serine-type endopeptidase activity"/>
    <property type="evidence" value="ECO:0007669"/>
    <property type="project" value="InterPro"/>
</dbReference>
<dbReference type="InterPro" id="IPR050131">
    <property type="entry name" value="Peptidase_S8_subtilisin-like"/>
</dbReference>
<protein>
    <submittedName>
        <fullName evidence="8">S8 family serine peptidase</fullName>
    </submittedName>
</protein>
<gene>
    <name evidence="8" type="ORF">FRX97_02910</name>
</gene>
<organism evidence="8 9">
    <name type="scientific">Luteibaculum oceani</name>
    <dbReference type="NCBI Taxonomy" id="1294296"/>
    <lineage>
        <taxon>Bacteria</taxon>
        <taxon>Pseudomonadati</taxon>
        <taxon>Bacteroidota</taxon>
        <taxon>Flavobacteriia</taxon>
        <taxon>Flavobacteriales</taxon>
        <taxon>Luteibaculaceae</taxon>
        <taxon>Luteibaculum</taxon>
    </lineage>
</organism>
<evidence type="ECO:0000313" key="9">
    <source>
        <dbReference type="Proteomes" id="UP000321168"/>
    </source>
</evidence>
<keyword evidence="5" id="KW-0720">Serine protease</keyword>
<dbReference type="PANTHER" id="PTHR43806:SF67">
    <property type="entry name" value="EGF-LIKE DOMAIN-CONTAINING PROTEIN"/>
    <property type="match status" value="1"/>
</dbReference>
<name>A0A5C6VA41_9FLAO</name>
<dbReference type="PROSITE" id="PS51892">
    <property type="entry name" value="SUBTILASE"/>
    <property type="match status" value="1"/>
</dbReference>
<keyword evidence="2" id="KW-0645">Protease</keyword>
<dbReference type="InterPro" id="IPR026444">
    <property type="entry name" value="Secre_tail"/>
</dbReference>
<feature type="domain" description="Peptidase S8/S53" evidence="7">
    <location>
        <begin position="60"/>
        <end position="330"/>
    </location>
</feature>
<dbReference type="OrthoDB" id="1407599at2"/>
<dbReference type="SUPFAM" id="SSF52743">
    <property type="entry name" value="Subtilisin-like"/>
    <property type="match status" value="1"/>
</dbReference>
<evidence type="ECO:0000313" key="8">
    <source>
        <dbReference type="EMBL" id="TXC82059.1"/>
    </source>
</evidence>
<sequence length="424" mass="46428">MVKSMANANTSLKMAALKKWKNIKWTLWLASSLGLVISTFGQSPHNLKFTKIPVANRVSGIDIAIFDAGFKGAEGFPWFQKIVSEGRLKGTYNLVNPKEGVYNYSDHGLKVLSIIEGDDSLFYGASPGANYYLFVTEDVFTESRKEESYWAQAFEMADSLGVDIINSSLSYTEFDDSTQNYTHEELDGKTALISKVARRALNKDILLISSSGNYANDPWNHIGFPADADSILTVGAIDSSGVITQFSSYGSTVDGRVKPEIVAVGQHSFCYHAERGFGTSSGTSFSAPVITGFAAQLLNFFPKSSKVEIWSAMLRSAQHYPNALEKYGYGVPNFDKAKQLLEKQELGKIQLYPNPVKPGGYLSLTTTGFKGVKILDSRGRLLFDSKLSDGAKIEIPAYVEAGLYVVILSDLNGNIVSRLIQVES</sequence>
<evidence type="ECO:0000256" key="6">
    <source>
        <dbReference type="PROSITE-ProRule" id="PRU01240"/>
    </source>
</evidence>
<evidence type="ECO:0000259" key="7">
    <source>
        <dbReference type="Pfam" id="PF00082"/>
    </source>
</evidence>
<proteinExistence type="inferred from homology"/>
<keyword evidence="3" id="KW-0732">Signal</keyword>
<evidence type="ECO:0000256" key="3">
    <source>
        <dbReference type="ARBA" id="ARBA00022729"/>
    </source>
</evidence>
<dbReference type="PROSITE" id="PS00138">
    <property type="entry name" value="SUBTILASE_SER"/>
    <property type="match status" value="1"/>
</dbReference>
<comment type="caution">
    <text evidence="8">The sequence shown here is derived from an EMBL/GenBank/DDBJ whole genome shotgun (WGS) entry which is preliminary data.</text>
</comment>
<dbReference type="GO" id="GO:0006508">
    <property type="term" value="P:proteolysis"/>
    <property type="evidence" value="ECO:0007669"/>
    <property type="project" value="UniProtKB-KW"/>
</dbReference>
<dbReference type="InterPro" id="IPR023828">
    <property type="entry name" value="Peptidase_S8_Ser-AS"/>
</dbReference>
<dbReference type="InterPro" id="IPR036852">
    <property type="entry name" value="Peptidase_S8/S53_dom_sf"/>
</dbReference>